<reference evidence="1" key="1">
    <citation type="submission" date="2020-12" db="EMBL/GenBank/DDBJ databases">
        <authorList>
            <person name="Iha C."/>
        </authorList>
    </citation>
    <scope>NUCLEOTIDE SEQUENCE</scope>
</reference>
<dbReference type="EMBL" id="CAJHUC010001022">
    <property type="protein sequence ID" value="CAD7699448.1"/>
    <property type="molecule type" value="Genomic_DNA"/>
</dbReference>
<dbReference type="AlphaFoldDB" id="A0A8S1J0D9"/>
<feature type="non-terminal residue" evidence="1">
    <location>
        <position position="77"/>
    </location>
</feature>
<evidence type="ECO:0000313" key="1">
    <source>
        <dbReference type="EMBL" id="CAD7699448.1"/>
    </source>
</evidence>
<dbReference type="Proteomes" id="UP000708148">
    <property type="component" value="Unassembled WGS sequence"/>
</dbReference>
<name>A0A8S1J0D9_9CHLO</name>
<feature type="non-terminal residue" evidence="1">
    <location>
        <position position="1"/>
    </location>
</feature>
<accession>A0A8S1J0D9</accession>
<evidence type="ECO:0000313" key="2">
    <source>
        <dbReference type="Proteomes" id="UP000708148"/>
    </source>
</evidence>
<organism evidence="1 2">
    <name type="scientific">Ostreobium quekettii</name>
    <dbReference type="NCBI Taxonomy" id="121088"/>
    <lineage>
        <taxon>Eukaryota</taxon>
        <taxon>Viridiplantae</taxon>
        <taxon>Chlorophyta</taxon>
        <taxon>core chlorophytes</taxon>
        <taxon>Ulvophyceae</taxon>
        <taxon>TCBD clade</taxon>
        <taxon>Bryopsidales</taxon>
        <taxon>Ostreobineae</taxon>
        <taxon>Ostreobiaceae</taxon>
        <taxon>Ostreobium</taxon>
    </lineage>
</organism>
<comment type="caution">
    <text evidence="1">The sequence shown here is derived from an EMBL/GenBank/DDBJ whole genome shotgun (WGS) entry which is preliminary data.</text>
</comment>
<protein>
    <submittedName>
        <fullName evidence="1">Uncharacterized protein</fullName>
    </submittedName>
</protein>
<keyword evidence="2" id="KW-1185">Reference proteome</keyword>
<sequence length="77" mass="7688">EMGSAAEASAGTAAERAVAPVSALKDARGVRVPGGWVSATGVGGGLGCGVDAGALTAAVRGFGRRCDERWRDVRIFV</sequence>
<proteinExistence type="predicted"/>
<gene>
    <name evidence="1" type="ORF">OSTQU699_LOCUS4811</name>
</gene>